<evidence type="ECO:0000313" key="2">
    <source>
        <dbReference type="EMBL" id="MBD7984297.1"/>
    </source>
</evidence>
<dbReference type="RefSeq" id="WP_191693996.1">
    <property type="nucleotide sequence ID" value="NZ_JACSQN010000005.1"/>
</dbReference>
<gene>
    <name evidence="2" type="ORF">H9649_06885</name>
</gene>
<keyword evidence="1" id="KW-1133">Transmembrane helix</keyword>
<dbReference type="EMBL" id="JACSQN010000005">
    <property type="protein sequence ID" value="MBD7984297.1"/>
    <property type="molecule type" value="Genomic_DNA"/>
</dbReference>
<proteinExistence type="predicted"/>
<protein>
    <submittedName>
        <fullName evidence="2">Uncharacterized protein</fullName>
    </submittedName>
</protein>
<comment type="caution">
    <text evidence="2">The sequence shown here is derived from an EMBL/GenBank/DDBJ whole genome shotgun (WGS) entry which is preliminary data.</text>
</comment>
<organism evidence="2 3">
    <name type="scientific">Sporosarcina quadrami</name>
    <dbReference type="NCBI Taxonomy" id="2762234"/>
    <lineage>
        <taxon>Bacteria</taxon>
        <taxon>Bacillati</taxon>
        <taxon>Bacillota</taxon>
        <taxon>Bacilli</taxon>
        <taxon>Bacillales</taxon>
        <taxon>Caryophanaceae</taxon>
        <taxon>Sporosarcina</taxon>
    </lineage>
</organism>
<accession>A0ABR8U8D5</accession>
<reference evidence="2 3" key="1">
    <citation type="submission" date="2020-08" db="EMBL/GenBank/DDBJ databases">
        <title>A Genomic Blueprint of the Chicken Gut Microbiome.</title>
        <authorList>
            <person name="Gilroy R."/>
            <person name="Ravi A."/>
            <person name="Getino M."/>
            <person name="Pursley I."/>
            <person name="Horton D.L."/>
            <person name="Alikhan N.-F."/>
            <person name="Baker D."/>
            <person name="Gharbi K."/>
            <person name="Hall N."/>
            <person name="Watson M."/>
            <person name="Adriaenssens E.M."/>
            <person name="Foster-Nyarko E."/>
            <person name="Jarju S."/>
            <person name="Secka A."/>
            <person name="Antonio M."/>
            <person name="Oren A."/>
            <person name="Chaudhuri R."/>
            <person name="La Ragione R.M."/>
            <person name="Hildebrand F."/>
            <person name="Pallen M.J."/>
        </authorList>
    </citation>
    <scope>NUCLEOTIDE SEQUENCE [LARGE SCALE GENOMIC DNA]</scope>
    <source>
        <strain evidence="2 3">Sa2YVA2</strain>
    </source>
</reference>
<evidence type="ECO:0000256" key="1">
    <source>
        <dbReference type="SAM" id="Phobius"/>
    </source>
</evidence>
<keyword evidence="1" id="KW-0812">Transmembrane</keyword>
<feature type="transmembrane region" description="Helical" evidence="1">
    <location>
        <begin position="34"/>
        <end position="55"/>
    </location>
</feature>
<sequence>MMKEFASSFLLITSLLFFLLGAIGVFYTFSFTYAIIPTLPLLLLGSVCLFLSKWWKPA</sequence>
<evidence type="ECO:0000313" key="3">
    <source>
        <dbReference type="Proteomes" id="UP000626786"/>
    </source>
</evidence>
<keyword evidence="1" id="KW-0472">Membrane</keyword>
<dbReference type="Proteomes" id="UP000626786">
    <property type="component" value="Unassembled WGS sequence"/>
</dbReference>
<keyword evidence="3" id="KW-1185">Reference proteome</keyword>
<name>A0ABR8U8D5_9BACL</name>